<protein>
    <recommendedName>
        <fullName evidence="6">Gustatory receptor</fullName>
    </recommendedName>
</protein>
<evidence type="ECO:0000256" key="1">
    <source>
        <dbReference type="ARBA" id="ARBA00004651"/>
    </source>
</evidence>
<organism evidence="7 8">
    <name type="scientific">Nesidiocoris tenuis</name>
    <dbReference type="NCBI Taxonomy" id="355587"/>
    <lineage>
        <taxon>Eukaryota</taxon>
        <taxon>Metazoa</taxon>
        <taxon>Ecdysozoa</taxon>
        <taxon>Arthropoda</taxon>
        <taxon>Hexapoda</taxon>
        <taxon>Insecta</taxon>
        <taxon>Pterygota</taxon>
        <taxon>Neoptera</taxon>
        <taxon>Paraneoptera</taxon>
        <taxon>Hemiptera</taxon>
        <taxon>Heteroptera</taxon>
        <taxon>Panheteroptera</taxon>
        <taxon>Cimicomorpha</taxon>
        <taxon>Miridae</taxon>
        <taxon>Dicyphina</taxon>
        <taxon>Nesidiocoris</taxon>
    </lineage>
</organism>
<reference evidence="7 8" key="1">
    <citation type="submission" date="2023-09" db="EMBL/GenBank/DDBJ databases">
        <title>Nesidiocoris tenuis whole genome shotgun sequence.</title>
        <authorList>
            <person name="Shibata T."/>
            <person name="Shimoda M."/>
            <person name="Kobayashi T."/>
            <person name="Uehara T."/>
        </authorList>
    </citation>
    <scope>NUCLEOTIDE SEQUENCE [LARGE SCALE GENOMIC DNA]</scope>
    <source>
        <strain evidence="7 8">Japan</strain>
    </source>
</reference>
<evidence type="ECO:0000256" key="6">
    <source>
        <dbReference type="RuleBase" id="RU363108"/>
    </source>
</evidence>
<evidence type="ECO:0000313" key="7">
    <source>
        <dbReference type="EMBL" id="BES92941.1"/>
    </source>
</evidence>
<dbReference type="Proteomes" id="UP001307889">
    <property type="component" value="Chromosome 4"/>
</dbReference>
<comment type="caution">
    <text evidence="6">Lacks conserved residue(s) required for the propagation of feature annotation.</text>
</comment>
<keyword evidence="8" id="KW-1185">Reference proteome</keyword>
<evidence type="ECO:0000256" key="2">
    <source>
        <dbReference type="ARBA" id="ARBA00022475"/>
    </source>
</evidence>
<feature type="transmembrane region" description="Helical" evidence="6">
    <location>
        <begin position="82"/>
        <end position="102"/>
    </location>
</feature>
<dbReference type="InterPro" id="IPR013604">
    <property type="entry name" value="7TM_chemorcpt"/>
</dbReference>
<dbReference type="EMBL" id="AP028912">
    <property type="protein sequence ID" value="BES92941.1"/>
    <property type="molecule type" value="Genomic_DNA"/>
</dbReference>
<evidence type="ECO:0000256" key="4">
    <source>
        <dbReference type="ARBA" id="ARBA00022989"/>
    </source>
</evidence>
<feature type="transmembrane region" description="Helical" evidence="6">
    <location>
        <begin position="37"/>
        <end position="61"/>
    </location>
</feature>
<sequence length="303" mass="34785">MAMGRRLRSCLVPSFKISRYLCFTPYDDAGNVIRKRVFLSVLINLAIFSTMVGEFWVQVADYESRIEISSKSLRNTTHYTRLNWLTGITTSMLAIASILVNFAKGRKKWYLSVSMYFVPHTYLVLIITQITALLEVVRCMFKRLNEMVNSSDDLYKCTQIHAVLCSVVRDVNRMYSRLLIFTVTDLLIHVTTQVYDMFRALAESTSPPSEAALVFLLARLSFIWSVCYFTTEVCWECNAFFRHMVEAMRARRYPCYDCTLTLYAGVRPTVSITAAGLFNITNHIITSIIATGTTYFIVLIQLE</sequence>
<gene>
    <name evidence="7" type="ORF">NTJ_05750</name>
</gene>
<keyword evidence="2 6" id="KW-1003">Cell membrane</keyword>
<name>A0ABN7APX1_9HEMI</name>
<keyword evidence="4 6" id="KW-1133">Transmembrane helix</keyword>
<comment type="subcellular location">
    <subcellularLocation>
        <location evidence="1 6">Cell membrane</location>
        <topology evidence="1 6">Multi-pass membrane protein</topology>
    </subcellularLocation>
</comment>
<keyword evidence="6 7" id="KW-0675">Receptor</keyword>
<keyword evidence="6" id="KW-0807">Transducer</keyword>
<comment type="function">
    <text evidence="6">Gustatory receptor which mediates acceptance or avoidance behavior, depending on its substrates.</text>
</comment>
<accession>A0ABN7APX1</accession>
<comment type="similarity">
    <text evidence="6">Belongs to the insect chemoreceptor superfamily. Gustatory receptor (GR) family.</text>
</comment>
<evidence type="ECO:0000256" key="5">
    <source>
        <dbReference type="ARBA" id="ARBA00023136"/>
    </source>
</evidence>
<evidence type="ECO:0000256" key="3">
    <source>
        <dbReference type="ARBA" id="ARBA00022692"/>
    </source>
</evidence>
<keyword evidence="3 6" id="KW-0812">Transmembrane</keyword>
<keyword evidence="5 6" id="KW-0472">Membrane</keyword>
<proteinExistence type="inferred from homology"/>
<dbReference type="Pfam" id="PF08395">
    <property type="entry name" value="7tm_7"/>
    <property type="match status" value="1"/>
</dbReference>
<evidence type="ECO:0000313" key="8">
    <source>
        <dbReference type="Proteomes" id="UP001307889"/>
    </source>
</evidence>